<keyword evidence="1" id="KW-1133">Transmembrane helix</keyword>
<reference evidence="2 3" key="1">
    <citation type="submission" date="2015-09" db="EMBL/GenBank/DDBJ databases">
        <title>A metagenomics-based metabolic model of nitrate-dependent anaerobic oxidation of methane by Methanoperedens-like archaea.</title>
        <authorList>
            <person name="Arshad A."/>
            <person name="Speth D.R."/>
            <person name="De Graaf R.M."/>
            <person name="Op Den Camp H.J."/>
            <person name="Jetten M.S."/>
            <person name="Welte C.U."/>
        </authorList>
    </citation>
    <scope>NUCLEOTIDE SEQUENCE [LARGE SCALE GENOMIC DNA]</scope>
</reference>
<evidence type="ECO:0000313" key="2">
    <source>
        <dbReference type="EMBL" id="KPQ44801.1"/>
    </source>
</evidence>
<protein>
    <submittedName>
        <fullName evidence="2">Uncharacterized protein</fullName>
    </submittedName>
</protein>
<keyword evidence="1" id="KW-0472">Membrane</keyword>
<evidence type="ECO:0000256" key="1">
    <source>
        <dbReference type="SAM" id="Phobius"/>
    </source>
</evidence>
<keyword evidence="1" id="KW-0812">Transmembrane</keyword>
<proteinExistence type="predicted"/>
<organism evidence="2 3">
    <name type="scientific">Candidatus Methanoperedens nitratireducens</name>
    <dbReference type="NCBI Taxonomy" id="1392998"/>
    <lineage>
        <taxon>Archaea</taxon>
        <taxon>Methanobacteriati</taxon>
        <taxon>Methanobacteriota</taxon>
        <taxon>Stenosarchaea group</taxon>
        <taxon>Methanomicrobia</taxon>
        <taxon>Methanosarcinales</taxon>
        <taxon>ANME-2 cluster</taxon>
        <taxon>Candidatus Methanoperedentaceae</taxon>
        <taxon>Candidatus Methanoperedens</taxon>
    </lineage>
</organism>
<name>A0A0P8AD87_9EURY</name>
<dbReference type="Proteomes" id="UP000050360">
    <property type="component" value="Unassembled WGS sequence"/>
</dbReference>
<gene>
    <name evidence="2" type="ORF">MPEBLZ_00623</name>
</gene>
<feature type="transmembrane region" description="Helical" evidence="1">
    <location>
        <begin position="21"/>
        <end position="42"/>
    </location>
</feature>
<sequence>MIELHFGLKFRMKTWKKALAFSFLFYLIILFIFSIILTFTLTDFNYKVIFMFFASYMTLLILGFLQMFRIFKARFV</sequence>
<comment type="caution">
    <text evidence="2">The sequence shown here is derived from an EMBL/GenBank/DDBJ whole genome shotgun (WGS) entry which is preliminary data.</text>
</comment>
<feature type="transmembrane region" description="Helical" evidence="1">
    <location>
        <begin position="48"/>
        <end position="68"/>
    </location>
</feature>
<dbReference type="EMBL" id="LKCM01000055">
    <property type="protein sequence ID" value="KPQ44801.1"/>
    <property type="molecule type" value="Genomic_DNA"/>
</dbReference>
<dbReference type="AlphaFoldDB" id="A0A0P8AD87"/>
<accession>A0A0P8AD87</accession>
<evidence type="ECO:0000313" key="3">
    <source>
        <dbReference type="Proteomes" id="UP000050360"/>
    </source>
</evidence>